<gene>
    <name evidence="2" type="ORF">BJ085DRAFT_29776</name>
</gene>
<dbReference type="OrthoDB" id="5582331at2759"/>
<accession>A0A4P9ZWQ8</accession>
<feature type="compositionally biased region" description="Pro residues" evidence="1">
    <location>
        <begin position="356"/>
        <end position="378"/>
    </location>
</feature>
<dbReference type="EMBL" id="ML002406">
    <property type="protein sequence ID" value="RKP38084.1"/>
    <property type="molecule type" value="Genomic_DNA"/>
</dbReference>
<keyword evidence="3" id="KW-1185">Reference proteome</keyword>
<feature type="region of interest" description="Disordered" evidence="1">
    <location>
        <begin position="297"/>
        <end position="387"/>
    </location>
</feature>
<evidence type="ECO:0000313" key="2">
    <source>
        <dbReference type="EMBL" id="RKP38084.1"/>
    </source>
</evidence>
<feature type="region of interest" description="Disordered" evidence="1">
    <location>
        <begin position="29"/>
        <end position="77"/>
    </location>
</feature>
<evidence type="ECO:0000313" key="3">
    <source>
        <dbReference type="Proteomes" id="UP000268162"/>
    </source>
</evidence>
<dbReference type="AlphaFoldDB" id="A0A4P9ZWQ8"/>
<feature type="compositionally biased region" description="Polar residues" evidence="1">
    <location>
        <begin position="332"/>
        <end position="351"/>
    </location>
</feature>
<dbReference type="Proteomes" id="UP000268162">
    <property type="component" value="Unassembled WGS sequence"/>
</dbReference>
<feature type="region of interest" description="Disordered" evidence="1">
    <location>
        <begin position="161"/>
        <end position="267"/>
    </location>
</feature>
<protein>
    <submittedName>
        <fullName evidence="2">Uncharacterized protein</fullName>
    </submittedName>
</protein>
<proteinExistence type="predicted"/>
<reference evidence="3" key="1">
    <citation type="journal article" date="2018" name="Nat. Microbiol.">
        <title>Leveraging single-cell genomics to expand the fungal tree of life.</title>
        <authorList>
            <person name="Ahrendt S.R."/>
            <person name="Quandt C.A."/>
            <person name="Ciobanu D."/>
            <person name="Clum A."/>
            <person name="Salamov A."/>
            <person name="Andreopoulos B."/>
            <person name="Cheng J.F."/>
            <person name="Woyke T."/>
            <person name="Pelin A."/>
            <person name="Henrissat B."/>
            <person name="Reynolds N.K."/>
            <person name="Benny G.L."/>
            <person name="Smith M.E."/>
            <person name="James T.Y."/>
            <person name="Grigoriev I.V."/>
        </authorList>
    </citation>
    <scope>NUCLEOTIDE SEQUENCE [LARGE SCALE GENOMIC DNA]</scope>
    <source>
        <strain evidence="3">RSA 468</strain>
    </source>
</reference>
<sequence>MWRSGFPLSTSQVIADSPHNPFYIATKSLPTPIDDPSPVHVAPTQVVASPPESRAPVHVSQPPREPPIQDRSDSVSGYSTVSESIVVVGPRAATTSAEPVGDCFQGSQDSITVVSAQLTTTTLGEDPQTVATDTNATLLKLGAWSSPTLSKPPRTWPLLAYCPHNPFDVNSDRGRGSRPADNSPPSAPLEPHPSADPSQTHALPLGVSDSKLPGPLSPHELYDDDIPPVCGSFPPPHDEFGAPSESFDLPPPHPEDSDHPMPYFVNFQPESDVDQCQFPMDTGPEFDYSLYHDVDYQPDPILSAPVPSIPRAPDGSVGPRPSSPPLLPAASITTNPPSLGGTTLDGCSQTEDLLPTNPPSPQQELAPPQPLSMRPSPPVVSSKPAARTTHHLIPKIFPDIIEDAGRNPFWVSARSVTAHHLVSENT</sequence>
<name>A0A4P9ZWQ8_9FUNG</name>
<evidence type="ECO:0000256" key="1">
    <source>
        <dbReference type="SAM" id="MobiDB-lite"/>
    </source>
</evidence>
<organism evidence="2 3">
    <name type="scientific">Dimargaris cristalligena</name>
    <dbReference type="NCBI Taxonomy" id="215637"/>
    <lineage>
        <taxon>Eukaryota</taxon>
        <taxon>Fungi</taxon>
        <taxon>Fungi incertae sedis</taxon>
        <taxon>Zoopagomycota</taxon>
        <taxon>Kickxellomycotina</taxon>
        <taxon>Dimargaritomycetes</taxon>
        <taxon>Dimargaritales</taxon>
        <taxon>Dimargaritaceae</taxon>
        <taxon>Dimargaris</taxon>
    </lineage>
</organism>